<sequence>MPSIPINVKRDVNEAIIEIVLEALTARTAGIPACRFSIDENRRSDKRDTVKPQRQKRVHDKLSFPRLVLVPLSRAVDCLLPGNPRCTEYALPPPPPPQSTYNPFSEGTHRHSPPINFLRAPSDIHPLASLVSAACSPHQEPSTG</sequence>
<protein>
    <submittedName>
        <fullName evidence="2">Uncharacterized protein</fullName>
    </submittedName>
</protein>
<comment type="caution">
    <text evidence="2">The sequence shown here is derived from an EMBL/GenBank/DDBJ whole genome shotgun (WGS) entry which is preliminary data.</text>
</comment>
<dbReference type="EMBL" id="JAHYIQ010000005">
    <property type="protein sequence ID" value="KAK1131967.1"/>
    <property type="molecule type" value="Genomic_DNA"/>
</dbReference>
<keyword evidence="3" id="KW-1185">Reference proteome</keyword>
<organism evidence="2 3">
    <name type="scientific">Melipona bicolor</name>
    <dbReference type="NCBI Taxonomy" id="60889"/>
    <lineage>
        <taxon>Eukaryota</taxon>
        <taxon>Metazoa</taxon>
        <taxon>Ecdysozoa</taxon>
        <taxon>Arthropoda</taxon>
        <taxon>Hexapoda</taxon>
        <taxon>Insecta</taxon>
        <taxon>Pterygota</taxon>
        <taxon>Neoptera</taxon>
        <taxon>Endopterygota</taxon>
        <taxon>Hymenoptera</taxon>
        <taxon>Apocrita</taxon>
        <taxon>Aculeata</taxon>
        <taxon>Apoidea</taxon>
        <taxon>Anthophila</taxon>
        <taxon>Apidae</taxon>
        <taxon>Melipona</taxon>
    </lineage>
</organism>
<feature type="region of interest" description="Disordered" evidence="1">
    <location>
        <begin position="89"/>
        <end position="119"/>
    </location>
</feature>
<evidence type="ECO:0000313" key="3">
    <source>
        <dbReference type="Proteomes" id="UP001177670"/>
    </source>
</evidence>
<evidence type="ECO:0000256" key="1">
    <source>
        <dbReference type="SAM" id="MobiDB-lite"/>
    </source>
</evidence>
<evidence type="ECO:0000313" key="2">
    <source>
        <dbReference type="EMBL" id="KAK1131967.1"/>
    </source>
</evidence>
<dbReference type="Proteomes" id="UP001177670">
    <property type="component" value="Unassembled WGS sequence"/>
</dbReference>
<accession>A0AA40KTD2</accession>
<proteinExistence type="predicted"/>
<name>A0AA40KTD2_9HYME</name>
<reference evidence="2" key="1">
    <citation type="submission" date="2021-10" db="EMBL/GenBank/DDBJ databases">
        <title>Melipona bicolor Genome sequencing and assembly.</title>
        <authorList>
            <person name="Araujo N.S."/>
            <person name="Arias M.C."/>
        </authorList>
    </citation>
    <scope>NUCLEOTIDE SEQUENCE</scope>
    <source>
        <strain evidence="2">USP_2M_L1-L4_2017</strain>
        <tissue evidence="2">Whole body</tissue>
    </source>
</reference>
<dbReference type="AlphaFoldDB" id="A0AA40KTD2"/>
<gene>
    <name evidence="2" type="ORF">K0M31_016109</name>
</gene>